<gene>
    <name evidence="1" type="ORF">ENQ77_03120</name>
</gene>
<evidence type="ECO:0000313" key="1">
    <source>
        <dbReference type="EMBL" id="HEN27651.1"/>
    </source>
</evidence>
<accession>A0A7C2P150</accession>
<proteinExistence type="predicted"/>
<sequence length="68" mass="8153">MFLYDPFIKSDGERLKRELDLLVEISKDGWQILYFSCKDEVKDYLLRNYADYVKFVDLNENSSLAHEI</sequence>
<protein>
    <submittedName>
        <fullName evidence="1">Uncharacterized protein</fullName>
    </submittedName>
</protein>
<name>A0A7C2P150_UNCW3</name>
<comment type="caution">
    <text evidence="1">The sequence shown here is derived from an EMBL/GenBank/DDBJ whole genome shotgun (WGS) entry which is preliminary data.</text>
</comment>
<organism evidence="1">
    <name type="scientific">candidate division WOR-3 bacterium</name>
    <dbReference type="NCBI Taxonomy" id="2052148"/>
    <lineage>
        <taxon>Bacteria</taxon>
        <taxon>Bacteria division WOR-3</taxon>
    </lineage>
</organism>
<reference evidence="1" key="1">
    <citation type="journal article" date="2020" name="mSystems">
        <title>Genome- and Community-Level Interaction Insights into Carbon Utilization and Element Cycling Functions of Hydrothermarchaeota in Hydrothermal Sediment.</title>
        <authorList>
            <person name="Zhou Z."/>
            <person name="Liu Y."/>
            <person name="Xu W."/>
            <person name="Pan J."/>
            <person name="Luo Z.H."/>
            <person name="Li M."/>
        </authorList>
    </citation>
    <scope>NUCLEOTIDE SEQUENCE [LARGE SCALE GENOMIC DNA]</scope>
    <source>
        <strain evidence="1">SpSt-34</strain>
    </source>
</reference>
<dbReference type="AlphaFoldDB" id="A0A7C2P150"/>
<dbReference type="EMBL" id="DSOL01000089">
    <property type="protein sequence ID" value="HEN27651.1"/>
    <property type="molecule type" value="Genomic_DNA"/>
</dbReference>